<proteinExistence type="predicted"/>
<dbReference type="Gene3D" id="3.20.20.70">
    <property type="entry name" value="Aldolase class I"/>
    <property type="match status" value="1"/>
</dbReference>
<evidence type="ECO:0000259" key="1">
    <source>
        <dbReference type="PROSITE" id="PS50991"/>
    </source>
</evidence>
<reference evidence="2 3" key="1">
    <citation type="submission" date="2020-08" db="EMBL/GenBank/DDBJ databases">
        <title>Exploring microbial biodiversity for novel pathways involved in the catabolism of aromatic compounds derived from lignin.</title>
        <authorList>
            <person name="Elkins J."/>
        </authorList>
    </citation>
    <scope>NUCLEOTIDE SEQUENCE [LARGE SCALE GENOMIC DNA]</scope>
    <source>
        <strain evidence="2 3">B1D3A</strain>
    </source>
</reference>
<protein>
    <submittedName>
        <fullName evidence="2">Oxaloacetate decarboxylase alpha subunit</fullName>
        <ecNumber evidence="2">4.1.1.112</ecNumber>
    </submittedName>
</protein>
<name>A0ABR6NBK2_9SPHN</name>
<dbReference type="RefSeq" id="WP_184150058.1">
    <property type="nucleotide sequence ID" value="NZ_JACHKA010000001.1"/>
</dbReference>
<dbReference type="Pfam" id="PF02436">
    <property type="entry name" value="PYC_OADA"/>
    <property type="match status" value="1"/>
</dbReference>
<evidence type="ECO:0000313" key="3">
    <source>
        <dbReference type="Proteomes" id="UP001138540"/>
    </source>
</evidence>
<dbReference type="InterPro" id="IPR013785">
    <property type="entry name" value="Aldolase_TIM"/>
</dbReference>
<dbReference type="GO" id="GO:0008948">
    <property type="term" value="F:oxaloacetate decarboxylase activity"/>
    <property type="evidence" value="ECO:0007669"/>
    <property type="project" value="UniProtKB-EC"/>
</dbReference>
<dbReference type="Pfam" id="PF00682">
    <property type="entry name" value="HMGL-like"/>
    <property type="match status" value="1"/>
</dbReference>
<sequence>MADIKLVETSLRDGNQCLWGALGVDTARTLSIAPVLERVGFKAIDFTTSTHMGVAVRYKQEDPWERIRLMKQACPTTPLQFLSTGFRFIAWETASPDFMALAFATLMKNGIGRFALADPMNDAEANVQVARMIKRDGDAYVVGALVFTLSPIHDDAHYAQAAATMAASPDIDALYIKDPGGLLSPQRARTLIPAILAVIGDKPLELHAHCTIGLGEQSYYEAAGLGVEALQGASGGLGDGTSNPPLERVVANLRALGHSVDIDDAALAQAGRYFTDLAQAEGLPIGAPMPFDAAYLQHQLPGGMVGTMRRHLADHRVPHLEGAVVEELGRVREELGWPIVMTPFAQMVMTQAVMNVTGAERYSVIPDEVIRYAIGRFGRPNQPIAPNVLDRIMALPRTKELAAEPGMADLPDLRKRIGTHLPDEEFLLRATMPAGQVDAMQAAGPAPRHYDPTLRPAMALIRKLLARTNIERVSVEKAGFRLELESHG</sequence>
<organism evidence="2 3">
    <name type="scientific">Sphingobium lignivorans</name>
    <dbReference type="NCBI Taxonomy" id="2735886"/>
    <lineage>
        <taxon>Bacteria</taxon>
        <taxon>Pseudomonadati</taxon>
        <taxon>Pseudomonadota</taxon>
        <taxon>Alphaproteobacteria</taxon>
        <taxon>Sphingomonadales</taxon>
        <taxon>Sphingomonadaceae</taxon>
        <taxon>Sphingobium</taxon>
    </lineage>
</organism>
<dbReference type="Proteomes" id="UP001138540">
    <property type="component" value="Unassembled WGS sequence"/>
</dbReference>
<comment type="caution">
    <text evidence="2">The sequence shown here is derived from an EMBL/GenBank/DDBJ whole genome shotgun (WGS) entry which is preliminary data.</text>
</comment>
<dbReference type="PANTHER" id="PTHR43778">
    <property type="entry name" value="PYRUVATE CARBOXYLASE"/>
    <property type="match status" value="1"/>
</dbReference>
<dbReference type="PROSITE" id="PS50991">
    <property type="entry name" value="PYR_CT"/>
    <property type="match status" value="1"/>
</dbReference>
<dbReference type="SUPFAM" id="SSF89000">
    <property type="entry name" value="post-HMGL domain-like"/>
    <property type="match status" value="1"/>
</dbReference>
<feature type="domain" description="Pyruvate carboxyltransferase" evidence="1">
    <location>
        <begin position="4"/>
        <end position="268"/>
    </location>
</feature>
<dbReference type="EMBL" id="JACHKA010000001">
    <property type="protein sequence ID" value="MBB5984648.1"/>
    <property type="molecule type" value="Genomic_DNA"/>
</dbReference>
<keyword evidence="3" id="KW-1185">Reference proteome</keyword>
<evidence type="ECO:0000313" key="2">
    <source>
        <dbReference type="EMBL" id="MBB5984648.1"/>
    </source>
</evidence>
<dbReference type="PANTHER" id="PTHR43778:SF2">
    <property type="entry name" value="PYRUVATE CARBOXYLASE, MITOCHONDRIAL"/>
    <property type="match status" value="1"/>
</dbReference>
<dbReference type="InterPro" id="IPR000891">
    <property type="entry name" value="PYR_CT"/>
</dbReference>
<dbReference type="InterPro" id="IPR055268">
    <property type="entry name" value="PCB-like"/>
</dbReference>
<gene>
    <name evidence="2" type="ORF">HNP60_000622</name>
</gene>
<dbReference type="SUPFAM" id="SSF51569">
    <property type="entry name" value="Aldolase"/>
    <property type="match status" value="1"/>
</dbReference>
<dbReference type="EC" id="4.1.1.112" evidence="2"/>
<dbReference type="InterPro" id="IPR003379">
    <property type="entry name" value="Carboxylase_cons_dom"/>
</dbReference>
<keyword evidence="2" id="KW-0456">Lyase</keyword>
<accession>A0ABR6NBK2</accession>